<evidence type="ECO:0000313" key="1">
    <source>
        <dbReference type="EMBL" id="GAJ17947.1"/>
    </source>
</evidence>
<protein>
    <submittedName>
        <fullName evidence="1">Uncharacterized protein</fullName>
    </submittedName>
</protein>
<sequence length="44" mass="5195">PGRNQNKSNEDILSELWLINERAREKELIESDRLLPLKAEEYIA</sequence>
<accession>X1VHL4</accession>
<reference evidence="1" key="1">
    <citation type="journal article" date="2014" name="Front. Microbiol.">
        <title>High frequency of phylogenetically diverse reductive dehalogenase-homologous genes in deep subseafloor sedimentary metagenomes.</title>
        <authorList>
            <person name="Kawai M."/>
            <person name="Futagami T."/>
            <person name="Toyoda A."/>
            <person name="Takaki Y."/>
            <person name="Nishi S."/>
            <person name="Hori S."/>
            <person name="Arai W."/>
            <person name="Tsubouchi T."/>
            <person name="Morono Y."/>
            <person name="Uchiyama I."/>
            <person name="Ito T."/>
            <person name="Fujiyama A."/>
            <person name="Inagaki F."/>
            <person name="Takami H."/>
        </authorList>
    </citation>
    <scope>NUCLEOTIDE SEQUENCE</scope>
    <source>
        <strain evidence="1">Expedition CK06-06</strain>
    </source>
</reference>
<dbReference type="AlphaFoldDB" id="X1VHL4"/>
<organism evidence="1">
    <name type="scientific">marine sediment metagenome</name>
    <dbReference type="NCBI Taxonomy" id="412755"/>
    <lineage>
        <taxon>unclassified sequences</taxon>
        <taxon>metagenomes</taxon>
        <taxon>ecological metagenomes</taxon>
    </lineage>
</organism>
<name>X1VHL4_9ZZZZ</name>
<gene>
    <name evidence="1" type="ORF">S12H4_56566</name>
</gene>
<feature type="non-terminal residue" evidence="1">
    <location>
        <position position="1"/>
    </location>
</feature>
<proteinExistence type="predicted"/>
<comment type="caution">
    <text evidence="1">The sequence shown here is derived from an EMBL/GenBank/DDBJ whole genome shotgun (WGS) entry which is preliminary data.</text>
</comment>
<dbReference type="EMBL" id="BARW01036446">
    <property type="protein sequence ID" value="GAJ17947.1"/>
    <property type="molecule type" value="Genomic_DNA"/>
</dbReference>